<feature type="DNA-binding region" description="H-T-H motif" evidence="4">
    <location>
        <begin position="31"/>
        <end position="50"/>
    </location>
</feature>
<evidence type="ECO:0000313" key="8">
    <source>
        <dbReference type="Proteomes" id="UP001164459"/>
    </source>
</evidence>
<reference evidence="7" key="1">
    <citation type="submission" date="2022-11" db="EMBL/GenBank/DDBJ databases">
        <title>Minimal conservation of predation-associated metabolite biosynthetic gene clusters underscores biosynthetic potential of Myxococcota including descriptions for ten novel species: Archangium lansinium sp. nov., Myxococcus landrumus sp. nov., Nannocystis bai.</title>
        <authorList>
            <person name="Ahearne A."/>
            <person name="Stevens C."/>
            <person name="Dowd S."/>
        </authorList>
    </citation>
    <scope>NUCLEOTIDE SEQUENCE</scope>
    <source>
        <strain evidence="7">Fl3</strain>
    </source>
</reference>
<evidence type="ECO:0000256" key="4">
    <source>
        <dbReference type="PROSITE-ProRule" id="PRU00335"/>
    </source>
</evidence>
<keyword evidence="8" id="KW-1185">Reference proteome</keyword>
<feature type="region of interest" description="Disordered" evidence="5">
    <location>
        <begin position="189"/>
        <end position="208"/>
    </location>
</feature>
<dbReference type="Gene3D" id="1.10.357.10">
    <property type="entry name" value="Tetracycline Repressor, domain 2"/>
    <property type="match status" value="1"/>
</dbReference>
<dbReference type="SUPFAM" id="SSF48498">
    <property type="entry name" value="Tetracyclin repressor-like, C-terminal domain"/>
    <property type="match status" value="1"/>
</dbReference>
<dbReference type="SUPFAM" id="SSF46689">
    <property type="entry name" value="Homeodomain-like"/>
    <property type="match status" value="1"/>
</dbReference>
<dbReference type="EMBL" id="CP114040">
    <property type="protein sequence ID" value="WAS90645.1"/>
    <property type="molecule type" value="Genomic_DNA"/>
</dbReference>
<keyword evidence="2 4" id="KW-0238">DNA-binding</keyword>
<dbReference type="PROSITE" id="PS50977">
    <property type="entry name" value="HTH_TETR_2"/>
    <property type="match status" value="1"/>
</dbReference>
<gene>
    <name evidence="7" type="ORF">O0S08_31035</name>
</gene>
<protein>
    <submittedName>
        <fullName evidence="7">TetR/AcrR family transcriptional regulator</fullName>
    </submittedName>
</protein>
<proteinExistence type="predicted"/>
<feature type="domain" description="HTH tetR-type" evidence="6">
    <location>
        <begin position="8"/>
        <end position="68"/>
    </location>
</feature>
<dbReference type="PANTHER" id="PTHR47506">
    <property type="entry name" value="TRANSCRIPTIONAL REGULATORY PROTEIN"/>
    <property type="match status" value="1"/>
</dbReference>
<evidence type="ECO:0000256" key="1">
    <source>
        <dbReference type="ARBA" id="ARBA00023015"/>
    </source>
</evidence>
<sequence>MGREKQTGTVRERLLRAADELFYREGIHVVGIDRILAHAGVAKASLYGNFKSKDELVRAYLEDRSQWLKHRIEERISQSRGARERIVAAFDEFADRVAEAGSYHGCAFIRACAEGGEEPSAAQEVSSAFRLWRRELFTRLAEEGGLQNAEDLSRRLCLIYDGAAVAVAMDCDPAAAVAARGIVEQLLDSYQPKEGNDHDPGKQGQAIR</sequence>
<evidence type="ECO:0000256" key="2">
    <source>
        <dbReference type="ARBA" id="ARBA00023125"/>
    </source>
</evidence>
<dbReference type="Proteomes" id="UP001164459">
    <property type="component" value="Chromosome"/>
</dbReference>
<evidence type="ECO:0000256" key="5">
    <source>
        <dbReference type="SAM" id="MobiDB-lite"/>
    </source>
</evidence>
<evidence type="ECO:0000259" key="6">
    <source>
        <dbReference type="PROSITE" id="PS50977"/>
    </source>
</evidence>
<accession>A0ABY7GUK2</accession>
<dbReference type="PANTHER" id="PTHR47506:SF1">
    <property type="entry name" value="HTH-TYPE TRANSCRIPTIONAL REGULATOR YJDC"/>
    <property type="match status" value="1"/>
</dbReference>
<dbReference type="InterPro" id="IPR009057">
    <property type="entry name" value="Homeodomain-like_sf"/>
</dbReference>
<keyword evidence="1" id="KW-0805">Transcription regulation</keyword>
<name>A0ABY7GUK2_9BACT</name>
<evidence type="ECO:0000256" key="3">
    <source>
        <dbReference type="ARBA" id="ARBA00023163"/>
    </source>
</evidence>
<evidence type="ECO:0000313" key="7">
    <source>
        <dbReference type="EMBL" id="WAS90645.1"/>
    </source>
</evidence>
<dbReference type="RefSeq" id="WP_269032972.1">
    <property type="nucleotide sequence ID" value="NZ_CP114040.1"/>
</dbReference>
<dbReference type="InterPro" id="IPR001647">
    <property type="entry name" value="HTH_TetR"/>
</dbReference>
<keyword evidence="3" id="KW-0804">Transcription</keyword>
<organism evidence="7 8">
    <name type="scientific">Nannocystis punicea</name>
    <dbReference type="NCBI Taxonomy" id="2995304"/>
    <lineage>
        <taxon>Bacteria</taxon>
        <taxon>Pseudomonadati</taxon>
        <taxon>Myxococcota</taxon>
        <taxon>Polyangia</taxon>
        <taxon>Nannocystales</taxon>
        <taxon>Nannocystaceae</taxon>
        <taxon>Nannocystis</taxon>
    </lineage>
</organism>
<dbReference type="PRINTS" id="PR00455">
    <property type="entry name" value="HTHTETR"/>
</dbReference>
<dbReference type="InterPro" id="IPR036271">
    <property type="entry name" value="Tet_transcr_reg_TetR-rel_C_sf"/>
</dbReference>
<dbReference type="Pfam" id="PF00440">
    <property type="entry name" value="TetR_N"/>
    <property type="match status" value="1"/>
</dbReference>